<keyword evidence="3" id="KW-1185">Reference proteome</keyword>
<protein>
    <submittedName>
        <fullName evidence="2">Uncharacterized protein</fullName>
    </submittedName>
</protein>
<feature type="region of interest" description="Disordered" evidence="1">
    <location>
        <begin position="1"/>
        <end position="30"/>
    </location>
</feature>
<sequence>MSSKNRFKGNPKNQQSQRSSTPAPPKDVVETDVQISIKDGDETAGEESFIILLQQIPEVIADVTSFVPGVEFEFFVGTIDDGKVAMVKQAIVSFY</sequence>
<organism evidence="2 3">
    <name type="scientific">Golovinomyces cichoracearum</name>
    <dbReference type="NCBI Taxonomy" id="62708"/>
    <lineage>
        <taxon>Eukaryota</taxon>
        <taxon>Fungi</taxon>
        <taxon>Dikarya</taxon>
        <taxon>Ascomycota</taxon>
        <taxon>Pezizomycotina</taxon>
        <taxon>Leotiomycetes</taxon>
        <taxon>Erysiphales</taxon>
        <taxon>Erysiphaceae</taxon>
        <taxon>Golovinomyces</taxon>
    </lineage>
</organism>
<dbReference type="AlphaFoldDB" id="A0A420HU87"/>
<comment type="caution">
    <text evidence="2">The sequence shown here is derived from an EMBL/GenBank/DDBJ whole genome shotgun (WGS) entry which is preliminary data.</text>
</comment>
<gene>
    <name evidence="2" type="ORF">GcM3_160021</name>
</gene>
<proteinExistence type="predicted"/>
<name>A0A420HU87_9PEZI</name>
<evidence type="ECO:0000313" key="2">
    <source>
        <dbReference type="EMBL" id="RKF60990.1"/>
    </source>
</evidence>
<feature type="compositionally biased region" description="Polar residues" evidence="1">
    <location>
        <begin position="11"/>
        <end position="21"/>
    </location>
</feature>
<accession>A0A420HU87</accession>
<dbReference type="EMBL" id="MCBQ01016035">
    <property type="protein sequence ID" value="RKF60990.1"/>
    <property type="molecule type" value="Genomic_DNA"/>
</dbReference>
<evidence type="ECO:0000256" key="1">
    <source>
        <dbReference type="SAM" id="MobiDB-lite"/>
    </source>
</evidence>
<reference evidence="2 3" key="1">
    <citation type="journal article" date="2018" name="BMC Genomics">
        <title>Comparative genome analyses reveal sequence features reflecting distinct modes of host-adaptation between dicot and monocot powdery mildew.</title>
        <authorList>
            <person name="Wu Y."/>
            <person name="Ma X."/>
            <person name="Pan Z."/>
            <person name="Kale S.D."/>
            <person name="Song Y."/>
            <person name="King H."/>
            <person name="Zhang Q."/>
            <person name="Presley C."/>
            <person name="Deng X."/>
            <person name="Wei C.I."/>
            <person name="Xiao S."/>
        </authorList>
    </citation>
    <scope>NUCLEOTIDE SEQUENCE [LARGE SCALE GENOMIC DNA]</scope>
    <source>
        <strain evidence="2">UMSG3</strain>
    </source>
</reference>
<evidence type="ECO:0000313" key="3">
    <source>
        <dbReference type="Proteomes" id="UP000283383"/>
    </source>
</evidence>
<dbReference type="Proteomes" id="UP000283383">
    <property type="component" value="Unassembled WGS sequence"/>
</dbReference>